<protein>
    <submittedName>
        <fullName evidence="1">Retrovirus-related Pol polyprotein LINE-1</fullName>
    </submittedName>
</protein>
<gene>
    <name evidence="1" type="ORF">I79_020500</name>
</gene>
<sequence length="82" mass="9551">MASLPKEIYRFNAIPSKILHRSQKGNTQLHMEKQNPRIAKTILYSKGTSGGITIADFKLYCRATLMKTAWYLHKNRQVDQWN</sequence>
<dbReference type="EMBL" id="JH001672">
    <property type="protein sequence ID" value="EGV99744.1"/>
    <property type="molecule type" value="Genomic_DNA"/>
</dbReference>
<organism evidence="1 2">
    <name type="scientific">Cricetulus griseus</name>
    <name type="common">Chinese hamster</name>
    <name type="synonym">Cricetulus barabensis griseus</name>
    <dbReference type="NCBI Taxonomy" id="10029"/>
    <lineage>
        <taxon>Eukaryota</taxon>
        <taxon>Metazoa</taxon>
        <taxon>Chordata</taxon>
        <taxon>Craniata</taxon>
        <taxon>Vertebrata</taxon>
        <taxon>Euteleostomi</taxon>
        <taxon>Mammalia</taxon>
        <taxon>Eutheria</taxon>
        <taxon>Euarchontoglires</taxon>
        <taxon>Glires</taxon>
        <taxon>Rodentia</taxon>
        <taxon>Myomorpha</taxon>
        <taxon>Muroidea</taxon>
        <taxon>Cricetidae</taxon>
        <taxon>Cricetinae</taxon>
        <taxon>Cricetulus</taxon>
    </lineage>
</organism>
<dbReference type="Proteomes" id="UP000001075">
    <property type="component" value="Unassembled WGS sequence"/>
</dbReference>
<dbReference type="AlphaFoldDB" id="G3IA83"/>
<accession>G3IA83</accession>
<name>G3IA83_CRIGR</name>
<reference evidence="2" key="1">
    <citation type="journal article" date="2011" name="Nat. Biotechnol.">
        <title>The genomic sequence of the Chinese hamster ovary (CHO)-K1 cell line.</title>
        <authorList>
            <person name="Xu X."/>
            <person name="Nagarajan H."/>
            <person name="Lewis N.E."/>
            <person name="Pan S."/>
            <person name="Cai Z."/>
            <person name="Liu X."/>
            <person name="Chen W."/>
            <person name="Xie M."/>
            <person name="Wang W."/>
            <person name="Hammond S."/>
            <person name="Andersen M.R."/>
            <person name="Neff N."/>
            <person name="Passarelli B."/>
            <person name="Koh W."/>
            <person name="Fan H.C."/>
            <person name="Wang J."/>
            <person name="Gui Y."/>
            <person name="Lee K.H."/>
            <person name="Betenbaugh M.J."/>
            <person name="Quake S.R."/>
            <person name="Famili I."/>
            <person name="Palsson B.O."/>
            <person name="Wang J."/>
        </authorList>
    </citation>
    <scope>NUCLEOTIDE SEQUENCE [LARGE SCALE GENOMIC DNA]</scope>
    <source>
        <strain evidence="2">CHO K1 cell line</strain>
    </source>
</reference>
<dbReference type="InParanoid" id="G3IA83"/>
<proteinExistence type="predicted"/>
<evidence type="ECO:0000313" key="2">
    <source>
        <dbReference type="Proteomes" id="UP000001075"/>
    </source>
</evidence>
<evidence type="ECO:0000313" key="1">
    <source>
        <dbReference type="EMBL" id="EGV99744.1"/>
    </source>
</evidence>